<keyword evidence="3" id="KW-0812">Transmembrane</keyword>
<reference evidence="4" key="1">
    <citation type="submission" date="2023-05" db="EMBL/GenBank/DDBJ databases">
        <title>Genome and transcriptome analyses reveal genes involved in the formation of fine ridges on petal epidermal cells in Hibiscus trionum.</title>
        <authorList>
            <person name="Koshimizu S."/>
            <person name="Masuda S."/>
            <person name="Ishii T."/>
            <person name="Shirasu K."/>
            <person name="Hoshino A."/>
            <person name="Arita M."/>
        </authorList>
    </citation>
    <scope>NUCLEOTIDE SEQUENCE</scope>
    <source>
        <strain evidence="4">Hamamatsu line</strain>
    </source>
</reference>
<dbReference type="EMBL" id="BSYR01000030">
    <property type="protein sequence ID" value="GMI97283.1"/>
    <property type="molecule type" value="Genomic_DNA"/>
</dbReference>
<keyword evidence="5" id="KW-1185">Reference proteome</keyword>
<dbReference type="GO" id="GO:0098542">
    <property type="term" value="P:defense response to other organism"/>
    <property type="evidence" value="ECO:0007669"/>
    <property type="project" value="InterPro"/>
</dbReference>
<evidence type="ECO:0000313" key="4">
    <source>
        <dbReference type="EMBL" id="GMI97283.1"/>
    </source>
</evidence>
<dbReference type="GO" id="GO:0005886">
    <property type="term" value="C:plasma membrane"/>
    <property type="evidence" value="ECO:0007669"/>
    <property type="project" value="TreeGrafter"/>
</dbReference>
<accession>A0A9W7INI8</accession>
<proteinExistence type="predicted"/>
<evidence type="ECO:0000256" key="2">
    <source>
        <dbReference type="ARBA" id="ARBA00023136"/>
    </source>
</evidence>
<dbReference type="PANTHER" id="PTHR31234">
    <property type="entry name" value="LATE EMBRYOGENESIS ABUNDANT (LEA) HYDROXYPROLINE-RICH GLYCOPROTEIN FAMILY"/>
    <property type="match status" value="1"/>
</dbReference>
<comment type="subcellular location">
    <subcellularLocation>
        <location evidence="1">Membrane</location>
    </subcellularLocation>
</comment>
<organism evidence="4 5">
    <name type="scientific">Hibiscus trionum</name>
    <name type="common">Flower of an hour</name>
    <dbReference type="NCBI Taxonomy" id="183268"/>
    <lineage>
        <taxon>Eukaryota</taxon>
        <taxon>Viridiplantae</taxon>
        <taxon>Streptophyta</taxon>
        <taxon>Embryophyta</taxon>
        <taxon>Tracheophyta</taxon>
        <taxon>Spermatophyta</taxon>
        <taxon>Magnoliopsida</taxon>
        <taxon>eudicotyledons</taxon>
        <taxon>Gunneridae</taxon>
        <taxon>Pentapetalae</taxon>
        <taxon>rosids</taxon>
        <taxon>malvids</taxon>
        <taxon>Malvales</taxon>
        <taxon>Malvaceae</taxon>
        <taxon>Malvoideae</taxon>
        <taxon>Hibiscus</taxon>
    </lineage>
</organism>
<dbReference type="SUPFAM" id="SSF117070">
    <property type="entry name" value="LEA14-like"/>
    <property type="match status" value="1"/>
</dbReference>
<dbReference type="AlphaFoldDB" id="A0A9W7INI8"/>
<dbReference type="PANTHER" id="PTHR31234:SF55">
    <property type="entry name" value="LATE EMBRYOGENESIS ABUNDANT (LEA) HYDROXYPROLINE-RICH GLYCOPROTEIN FAMILY"/>
    <property type="match status" value="1"/>
</dbReference>
<keyword evidence="3" id="KW-1133">Transmembrane helix</keyword>
<dbReference type="Proteomes" id="UP001165190">
    <property type="component" value="Unassembled WGS sequence"/>
</dbReference>
<evidence type="ECO:0000256" key="3">
    <source>
        <dbReference type="SAM" id="Phobius"/>
    </source>
</evidence>
<name>A0A9W7INI8_HIBTR</name>
<feature type="transmembrane region" description="Helical" evidence="3">
    <location>
        <begin position="57"/>
        <end position="81"/>
    </location>
</feature>
<evidence type="ECO:0000256" key="1">
    <source>
        <dbReference type="ARBA" id="ARBA00004370"/>
    </source>
</evidence>
<evidence type="ECO:0000313" key="5">
    <source>
        <dbReference type="Proteomes" id="UP001165190"/>
    </source>
</evidence>
<keyword evidence="2 3" id="KW-0472">Membrane</keyword>
<comment type="caution">
    <text evidence="4">The sequence shown here is derived from an EMBL/GenBank/DDBJ whole genome shotgun (WGS) entry which is preliminary data.</text>
</comment>
<dbReference type="InterPro" id="IPR044839">
    <property type="entry name" value="NDR1-like"/>
</dbReference>
<sequence>MQQSSRTVIGYPAQNANGCAPPLPAAASGTAYPYVYSNTHRYYPAPTPPEYRRPQRIVLISIATFFLIFAIILLILGLVFLPHYPDVSVQSLSLSNFNTSNQHVSASWNAEFRISNPNKKLSITYGDVVSTISHGDYYLAGTRFGPFSQGTGDVKLDANYSVVDSFVDWTVVDAMNGERSRGQVRFNVKAVADMGFQYGGRRLQWGMLRVVCDDVTLTGSSGKMTGGPKRCTVFLGHGHSL</sequence>
<gene>
    <name evidence="4" type="ORF">HRI_003397600</name>
</gene>
<protein>
    <recommendedName>
        <fullName evidence="6">Late embryogenesis abundant protein LEA-2 subgroup domain-containing protein</fullName>
    </recommendedName>
</protein>
<evidence type="ECO:0008006" key="6">
    <source>
        <dbReference type="Google" id="ProtNLM"/>
    </source>
</evidence>
<dbReference type="OrthoDB" id="695142at2759"/>